<keyword evidence="3 5" id="KW-1133">Transmembrane helix</keyword>
<evidence type="ECO:0000256" key="1">
    <source>
        <dbReference type="ARBA" id="ARBA00004141"/>
    </source>
</evidence>
<dbReference type="InterPro" id="IPR036259">
    <property type="entry name" value="MFS_trans_sf"/>
</dbReference>
<feature type="transmembrane region" description="Helical" evidence="5">
    <location>
        <begin position="307"/>
        <end position="329"/>
    </location>
</feature>
<proteinExistence type="predicted"/>
<organism evidence="6 7">
    <name type="scientific">Emericellopsis atlantica</name>
    <dbReference type="NCBI Taxonomy" id="2614577"/>
    <lineage>
        <taxon>Eukaryota</taxon>
        <taxon>Fungi</taxon>
        <taxon>Dikarya</taxon>
        <taxon>Ascomycota</taxon>
        <taxon>Pezizomycotina</taxon>
        <taxon>Sordariomycetes</taxon>
        <taxon>Hypocreomycetidae</taxon>
        <taxon>Hypocreales</taxon>
        <taxon>Bionectriaceae</taxon>
        <taxon>Emericellopsis</taxon>
    </lineage>
</organism>
<comment type="caution">
    <text evidence="6">The sequence shown here is derived from an EMBL/GenBank/DDBJ whole genome shotgun (WGS) entry which is preliminary data.</text>
</comment>
<dbReference type="GO" id="GO:0022857">
    <property type="term" value="F:transmembrane transporter activity"/>
    <property type="evidence" value="ECO:0007669"/>
    <property type="project" value="InterPro"/>
</dbReference>
<evidence type="ECO:0000313" key="6">
    <source>
        <dbReference type="EMBL" id="KAG9250806.1"/>
    </source>
</evidence>
<dbReference type="GO" id="GO:0005886">
    <property type="term" value="C:plasma membrane"/>
    <property type="evidence" value="ECO:0007669"/>
    <property type="project" value="TreeGrafter"/>
</dbReference>
<feature type="transmembrane region" description="Helical" evidence="5">
    <location>
        <begin position="459"/>
        <end position="478"/>
    </location>
</feature>
<evidence type="ECO:0000256" key="5">
    <source>
        <dbReference type="SAM" id="Phobius"/>
    </source>
</evidence>
<name>A0A9P7ZFK9_9HYPO</name>
<feature type="transmembrane region" description="Helical" evidence="5">
    <location>
        <begin position="391"/>
        <end position="413"/>
    </location>
</feature>
<dbReference type="InterPro" id="IPR011701">
    <property type="entry name" value="MFS"/>
</dbReference>
<keyword evidence="7" id="KW-1185">Reference proteome</keyword>
<reference evidence="6" key="1">
    <citation type="journal article" date="2021" name="IMA Fungus">
        <title>Genomic characterization of three marine fungi, including Emericellopsis atlantica sp. nov. with signatures of a generalist lifestyle and marine biomass degradation.</title>
        <authorList>
            <person name="Hagestad O.C."/>
            <person name="Hou L."/>
            <person name="Andersen J.H."/>
            <person name="Hansen E.H."/>
            <person name="Altermark B."/>
            <person name="Li C."/>
            <person name="Kuhnert E."/>
            <person name="Cox R.J."/>
            <person name="Crous P.W."/>
            <person name="Spatafora J.W."/>
            <person name="Lail K."/>
            <person name="Amirebrahimi M."/>
            <person name="Lipzen A."/>
            <person name="Pangilinan J."/>
            <person name="Andreopoulos W."/>
            <person name="Hayes R.D."/>
            <person name="Ng V."/>
            <person name="Grigoriev I.V."/>
            <person name="Jackson S.A."/>
            <person name="Sutton T.D.S."/>
            <person name="Dobson A.D.W."/>
            <person name="Rama T."/>
        </authorList>
    </citation>
    <scope>NUCLEOTIDE SEQUENCE</scope>
    <source>
        <strain evidence="6">TS7</strain>
    </source>
</reference>
<feature type="transmembrane region" description="Helical" evidence="5">
    <location>
        <begin position="134"/>
        <end position="153"/>
    </location>
</feature>
<dbReference type="Pfam" id="PF07690">
    <property type="entry name" value="MFS_1"/>
    <property type="match status" value="1"/>
</dbReference>
<dbReference type="OrthoDB" id="268400at2759"/>
<feature type="transmembrane region" description="Helical" evidence="5">
    <location>
        <begin position="66"/>
        <end position="88"/>
    </location>
</feature>
<feature type="transmembrane region" description="Helical" evidence="5">
    <location>
        <begin position="425"/>
        <end position="447"/>
    </location>
</feature>
<evidence type="ECO:0000256" key="2">
    <source>
        <dbReference type="ARBA" id="ARBA00022692"/>
    </source>
</evidence>
<protein>
    <submittedName>
        <fullName evidence="6">Major facilitator superfamily transporter</fullName>
    </submittedName>
</protein>
<dbReference type="AlphaFoldDB" id="A0A9P7ZFK9"/>
<feature type="transmembrane region" description="Helical" evidence="5">
    <location>
        <begin position="222"/>
        <end position="243"/>
    </location>
</feature>
<dbReference type="PANTHER" id="PTHR23502:SF164">
    <property type="entry name" value="MAJOR FACILITATOR SUPERFAMILY (MFS) PROFILE DOMAIN-CONTAINING PROTEIN"/>
    <property type="match status" value="1"/>
</dbReference>
<keyword evidence="2 5" id="KW-0812">Transmembrane</keyword>
<dbReference type="RefSeq" id="XP_046114730.1">
    <property type="nucleotide sequence ID" value="XM_046266929.1"/>
</dbReference>
<feature type="transmembrane region" description="Helical" evidence="5">
    <location>
        <begin position="490"/>
        <end position="510"/>
    </location>
</feature>
<dbReference type="Gene3D" id="1.20.1250.20">
    <property type="entry name" value="MFS general substrate transporter like domains"/>
    <property type="match status" value="1"/>
</dbReference>
<dbReference type="SUPFAM" id="SSF103473">
    <property type="entry name" value="MFS general substrate transporter"/>
    <property type="match status" value="1"/>
</dbReference>
<evidence type="ECO:0000256" key="4">
    <source>
        <dbReference type="ARBA" id="ARBA00023136"/>
    </source>
</evidence>
<feature type="transmembrane region" description="Helical" evidence="5">
    <location>
        <begin position="108"/>
        <end position="127"/>
    </location>
</feature>
<comment type="subcellular location">
    <subcellularLocation>
        <location evidence="1">Membrane</location>
        <topology evidence="1">Multi-pass membrane protein</topology>
    </subcellularLocation>
</comment>
<accession>A0A9P7ZFK9</accession>
<sequence>MSQLADHEDSKSRVEMVEALSNASDDKINTGDGTINLFHDGSMVLVPTPSADPKDPLNLPIWHKSLIIFLVGAYSAIGVLGTSGLGAVMPSVFQAYPNDDPARVTDLVTYPTLFMGIGNLVSMPLTLTIGRRPVFLFSLILLVVTGIWCAFSTSLSSHIAGRNFFSMAAGQSEALAPFIVEEIHFLHERSSKLSWFIGVQTVGTAAMFVMTAYVVPPLGLKWWYLILTFLSLGTLILSIFFVVETMYDRNVVEEDGPSSECKPAAGERRTLRPDIFGERTLRHDLKVFHHKPVWSRMVDFYIDTAKGFFIPTIFWILLFNGAFLGVYIYQASTFATILTMPPYNFAFDLLGWVQIFQIAVVMVLIPGLGYGTDLITKYLSRKQGGVFKPEFRLISLIIPTVMTVLGCVIYGQTGAHPTEYHWMGIAAPFHMCYLGFLTGNLIGITYAIDAFPEKAGARLMVICVGRGFISFGLSYSTVPAIEATGYDGAMNILAGIVGGLMLLGIPMYILGPRIRKWSVKTLWPALAEKN</sequence>
<evidence type="ECO:0000256" key="3">
    <source>
        <dbReference type="ARBA" id="ARBA00022989"/>
    </source>
</evidence>
<gene>
    <name evidence="6" type="ORF">F5Z01DRAFT_745288</name>
</gene>
<dbReference type="EMBL" id="MU251273">
    <property type="protein sequence ID" value="KAG9250806.1"/>
    <property type="molecule type" value="Genomic_DNA"/>
</dbReference>
<dbReference type="GeneID" id="70297832"/>
<dbReference type="PANTHER" id="PTHR23502">
    <property type="entry name" value="MAJOR FACILITATOR SUPERFAMILY"/>
    <property type="match status" value="1"/>
</dbReference>
<feature type="transmembrane region" description="Helical" evidence="5">
    <location>
        <begin position="349"/>
        <end position="370"/>
    </location>
</feature>
<evidence type="ECO:0000313" key="7">
    <source>
        <dbReference type="Proteomes" id="UP000887229"/>
    </source>
</evidence>
<keyword evidence="4 5" id="KW-0472">Membrane</keyword>
<dbReference type="Proteomes" id="UP000887229">
    <property type="component" value="Unassembled WGS sequence"/>
</dbReference>
<feature type="transmembrane region" description="Helical" evidence="5">
    <location>
        <begin position="193"/>
        <end position="216"/>
    </location>
</feature>